<proteinExistence type="predicted"/>
<dbReference type="GO" id="GO:0003824">
    <property type="term" value="F:catalytic activity"/>
    <property type="evidence" value="ECO:0007669"/>
    <property type="project" value="InterPro"/>
</dbReference>
<dbReference type="SUPFAM" id="SSF56219">
    <property type="entry name" value="DNase I-like"/>
    <property type="match status" value="1"/>
</dbReference>
<feature type="chain" id="PRO_5042167075" description="Endonuclease/exonuclease/phosphatase domain-containing protein" evidence="1">
    <location>
        <begin position="21"/>
        <end position="449"/>
    </location>
</feature>
<feature type="domain" description="Endonuclease/exonuclease/phosphatase" evidence="2">
    <location>
        <begin position="62"/>
        <end position="176"/>
    </location>
</feature>
<evidence type="ECO:0000259" key="2">
    <source>
        <dbReference type="Pfam" id="PF03372"/>
    </source>
</evidence>
<gene>
    <name evidence="3" type="ORF">NP493_2405g00005</name>
</gene>
<protein>
    <recommendedName>
        <fullName evidence="2">Endonuclease/exonuclease/phosphatase domain-containing protein</fullName>
    </recommendedName>
</protein>
<dbReference type="Proteomes" id="UP001209878">
    <property type="component" value="Unassembled WGS sequence"/>
</dbReference>
<accession>A0AAD9JGQ5</accession>
<evidence type="ECO:0000313" key="3">
    <source>
        <dbReference type="EMBL" id="KAK2152817.1"/>
    </source>
</evidence>
<dbReference type="Gene3D" id="3.60.10.10">
    <property type="entry name" value="Endonuclease/exonuclease/phosphatase"/>
    <property type="match status" value="1"/>
</dbReference>
<evidence type="ECO:0000256" key="1">
    <source>
        <dbReference type="SAM" id="SignalP"/>
    </source>
</evidence>
<dbReference type="PANTHER" id="PTHR46670:SF3">
    <property type="entry name" value="ENDONUCLEASE_EXONUCLEASE_PHOSPHATASE DOMAIN-CONTAINING PROTEIN"/>
    <property type="match status" value="1"/>
</dbReference>
<name>A0AAD9JGQ5_RIDPI</name>
<feature type="non-terminal residue" evidence="3">
    <location>
        <position position="1"/>
    </location>
</feature>
<evidence type="ECO:0000313" key="4">
    <source>
        <dbReference type="Proteomes" id="UP001209878"/>
    </source>
</evidence>
<keyword evidence="4" id="KW-1185">Reference proteome</keyword>
<organism evidence="3 4">
    <name type="scientific">Ridgeia piscesae</name>
    <name type="common">Tubeworm</name>
    <dbReference type="NCBI Taxonomy" id="27915"/>
    <lineage>
        <taxon>Eukaryota</taxon>
        <taxon>Metazoa</taxon>
        <taxon>Spiralia</taxon>
        <taxon>Lophotrochozoa</taxon>
        <taxon>Annelida</taxon>
        <taxon>Polychaeta</taxon>
        <taxon>Sedentaria</taxon>
        <taxon>Canalipalpata</taxon>
        <taxon>Sabellida</taxon>
        <taxon>Siboglinidae</taxon>
        <taxon>Ridgeia</taxon>
    </lineage>
</organism>
<dbReference type="AlphaFoldDB" id="A0AAD9JGQ5"/>
<dbReference type="EMBL" id="JAODUO010002398">
    <property type="protein sequence ID" value="KAK2152817.1"/>
    <property type="molecule type" value="Genomic_DNA"/>
</dbReference>
<feature type="signal peptide" evidence="1">
    <location>
        <begin position="1"/>
        <end position="20"/>
    </location>
</feature>
<dbReference type="InterPro" id="IPR036691">
    <property type="entry name" value="Endo/exonu/phosph_ase_sf"/>
</dbReference>
<dbReference type="PANTHER" id="PTHR46670">
    <property type="entry name" value="ENDO/EXONUCLEASE/PHOSPHATASE DOMAIN-CONTAINING PROTEIN"/>
    <property type="match status" value="1"/>
</dbReference>
<reference evidence="3" key="1">
    <citation type="journal article" date="2023" name="Mol. Biol. Evol.">
        <title>Third-Generation Sequencing Reveals the Adaptive Role of the Epigenome in Three Deep-Sea Polychaetes.</title>
        <authorList>
            <person name="Perez M."/>
            <person name="Aroh O."/>
            <person name="Sun Y."/>
            <person name="Lan Y."/>
            <person name="Juniper S.K."/>
            <person name="Young C.R."/>
            <person name="Angers B."/>
            <person name="Qian P.Y."/>
        </authorList>
    </citation>
    <scope>NUCLEOTIDE SEQUENCE</scope>
    <source>
        <strain evidence="3">R07B-5</strain>
    </source>
</reference>
<sequence>HGCFFIISICIFYQSTIVLACKTLGHSLVTSRLDYGNAVLYGISDRLLHRLEMVQRSAARVVLRIRRGDWPFNNCTGCPQSIASSSYQRHQQHYQKNQFATHPTETVVCGDFNTKYGEPTCTDAVNLADLLDTAGFTQHVTGATHERGNTLDLVITAKTSHPIATAVKPTSLITDHYAVECELLQSKPSRLKRHITYRKQSAINNNIFAADLRSFNLNADEADPVVLLAAYDTCLRTIIDAHAPLVSRTITVRPTTPWHTNDLTEAKRALRRAERLWRNSSLTVHRQIFKGRRHIFRKLLKTARSDYYRSEISKAGGNMRLIYGITDSLLGRKVNMTLPEVADESPSALATRFQRYFKDKTEVLCQNRSDDTPTVVGAHFDVFEHASPSDVKKIVLASATKSCELDPLPTSIVKQHIDALSPLLARIINASLATTVFPAPMKHTVVVPI</sequence>
<dbReference type="InterPro" id="IPR005135">
    <property type="entry name" value="Endo/exonuclease/phosphatase"/>
</dbReference>
<keyword evidence="1" id="KW-0732">Signal</keyword>
<dbReference type="Pfam" id="PF03372">
    <property type="entry name" value="Exo_endo_phos"/>
    <property type="match status" value="1"/>
</dbReference>
<comment type="caution">
    <text evidence="3">The sequence shown here is derived from an EMBL/GenBank/DDBJ whole genome shotgun (WGS) entry which is preliminary data.</text>
</comment>